<evidence type="ECO:0000313" key="6">
    <source>
        <dbReference type="EMBL" id="QOS25621.1"/>
    </source>
</evidence>
<proteinExistence type="inferred from homology"/>
<dbReference type="GO" id="GO:0008925">
    <property type="term" value="F:maltose O-acetyltransferase activity"/>
    <property type="evidence" value="ECO:0007669"/>
    <property type="project" value="UniProtKB-EC"/>
</dbReference>
<evidence type="ECO:0000256" key="3">
    <source>
        <dbReference type="ARBA" id="ARBA00022737"/>
    </source>
</evidence>
<dbReference type="EC" id="2.3.1.79" evidence="5"/>
<dbReference type="PROSITE" id="PS00101">
    <property type="entry name" value="HEXAPEP_TRANSFERASES"/>
    <property type="match status" value="1"/>
</dbReference>
<dbReference type="InterPro" id="IPR011004">
    <property type="entry name" value="Trimer_LpxA-like_sf"/>
</dbReference>
<accession>A0A7M1WDL1</accession>
<gene>
    <name evidence="5" type="primary">maa</name>
    <name evidence="5" type="ORF">VP306_00012</name>
    <name evidence="6" type="ORF">VP318_00011</name>
</gene>
<dbReference type="GO" id="GO:0005829">
    <property type="term" value="C:cytosol"/>
    <property type="evidence" value="ECO:0007669"/>
    <property type="project" value="TreeGrafter"/>
</dbReference>
<dbReference type="EMBL" id="MT898285">
    <property type="protein sequence ID" value="QOS25055.1"/>
    <property type="molecule type" value="Genomic_DNA"/>
</dbReference>
<evidence type="ECO:0000256" key="4">
    <source>
        <dbReference type="ARBA" id="ARBA00023315"/>
    </source>
</evidence>
<evidence type="ECO:0000256" key="2">
    <source>
        <dbReference type="ARBA" id="ARBA00022679"/>
    </source>
</evidence>
<comment type="similarity">
    <text evidence="1">Belongs to the transferase hexapeptide repeat family.</text>
</comment>
<keyword evidence="2 5" id="KW-0808">Transferase</keyword>
<dbReference type="PANTHER" id="PTHR23416">
    <property type="entry name" value="SIALIC ACID SYNTHASE-RELATED"/>
    <property type="match status" value="1"/>
</dbReference>
<name>A0A7M1WDL1_VIBPH</name>
<keyword evidence="4 5" id="KW-0012">Acyltransferase</keyword>
<sequence length="139" mass="15227">MIVYVRNNIRNLIVKCRKIWLKKIYGMNIDESSVISFSAFLDKTNPKGINIGSHSYVSNSAMILTHDYINQKHKSTYIGNNCFIGSNAMILPGVTVGDGSIVAAGAIVVKDVPSRCLVAGNPAKIKKTNINTTVHGRYK</sequence>
<dbReference type="AlphaFoldDB" id="A0A7M1WDL1"/>
<dbReference type="InterPro" id="IPR051159">
    <property type="entry name" value="Hexapeptide_acetyltransf"/>
</dbReference>
<dbReference type="InterPro" id="IPR018357">
    <property type="entry name" value="Hexapep_transf_CS"/>
</dbReference>
<evidence type="ECO:0000313" key="5">
    <source>
        <dbReference type="EMBL" id="QOS25055.1"/>
    </source>
</evidence>
<keyword evidence="3" id="KW-0677">Repeat</keyword>
<dbReference type="InterPro" id="IPR001451">
    <property type="entry name" value="Hexapep"/>
</dbReference>
<dbReference type="EMBL" id="MT898300">
    <property type="protein sequence ID" value="QOS25621.1"/>
    <property type="molecule type" value="Genomic_DNA"/>
</dbReference>
<dbReference type="Gene3D" id="2.160.10.10">
    <property type="entry name" value="Hexapeptide repeat proteins"/>
    <property type="match status" value="1"/>
</dbReference>
<reference evidence="5" key="1">
    <citation type="submission" date="2020-08" db="EMBL/GenBank/DDBJ databases">
        <title>Genetic structure, function and evolution of capsule biosynthesis loci in Vibrio parahaemolyticus.</title>
        <authorList>
            <person name="Li L."/>
            <person name="Bian S."/>
        </authorList>
    </citation>
    <scope>NUCLEOTIDE SEQUENCE</scope>
    <source>
        <strain evidence="5">VP306</strain>
        <strain evidence="6">VP318</strain>
    </source>
</reference>
<dbReference type="SUPFAM" id="SSF51161">
    <property type="entry name" value="Trimeric LpxA-like enzymes"/>
    <property type="match status" value="1"/>
</dbReference>
<dbReference type="Pfam" id="PF00132">
    <property type="entry name" value="Hexapep"/>
    <property type="match status" value="1"/>
</dbReference>
<protein>
    <submittedName>
        <fullName evidence="5">Maltose O-acetyltransferase</fullName>
        <ecNumber evidence="5">2.3.1.79</ecNumber>
    </submittedName>
</protein>
<dbReference type="PANTHER" id="PTHR23416:SF23">
    <property type="entry name" value="ACETYLTRANSFERASE C18B11.09C-RELATED"/>
    <property type="match status" value="1"/>
</dbReference>
<evidence type="ECO:0000256" key="1">
    <source>
        <dbReference type="ARBA" id="ARBA00007274"/>
    </source>
</evidence>
<dbReference type="CDD" id="cd04647">
    <property type="entry name" value="LbH_MAT_like"/>
    <property type="match status" value="1"/>
</dbReference>
<organism evidence="5">
    <name type="scientific">Vibrio parahaemolyticus</name>
    <dbReference type="NCBI Taxonomy" id="670"/>
    <lineage>
        <taxon>Bacteria</taxon>
        <taxon>Pseudomonadati</taxon>
        <taxon>Pseudomonadota</taxon>
        <taxon>Gammaproteobacteria</taxon>
        <taxon>Vibrionales</taxon>
        <taxon>Vibrionaceae</taxon>
        <taxon>Vibrio</taxon>
    </lineage>
</organism>